<gene>
    <name evidence="2" type="ORF">SD70_21860</name>
</gene>
<dbReference type="EMBL" id="JXAK01000042">
    <property type="protein sequence ID" value="KIL39201.1"/>
    <property type="molecule type" value="Genomic_DNA"/>
</dbReference>
<keyword evidence="3" id="KW-1185">Reference proteome</keyword>
<dbReference type="PANTHER" id="PTHR43312:SF1">
    <property type="entry name" value="NADP-DEPENDENT OXIDOREDUCTASE DOMAIN-CONTAINING PROTEIN"/>
    <property type="match status" value="1"/>
</dbReference>
<evidence type="ECO:0000259" key="1">
    <source>
        <dbReference type="Pfam" id="PF00248"/>
    </source>
</evidence>
<dbReference type="InterPro" id="IPR036812">
    <property type="entry name" value="NAD(P)_OxRdtase_dom_sf"/>
</dbReference>
<organism evidence="2 3">
    <name type="scientific">Gordoniibacillus kamchatkensis</name>
    <dbReference type="NCBI Taxonomy" id="1590651"/>
    <lineage>
        <taxon>Bacteria</taxon>
        <taxon>Bacillati</taxon>
        <taxon>Bacillota</taxon>
        <taxon>Bacilli</taxon>
        <taxon>Bacillales</taxon>
        <taxon>Paenibacillaceae</taxon>
        <taxon>Gordoniibacillus</taxon>
    </lineage>
</organism>
<evidence type="ECO:0000313" key="2">
    <source>
        <dbReference type="EMBL" id="KIL39201.1"/>
    </source>
</evidence>
<accession>A0ABR5AE14</accession>
<dbReference type="PANTHER" id="PTHR43312">
    <property type="entry name" value="D-THREO-ALDOSE 1-DEHYDROGENASE"/>
    <property type="match status" value="1"/>
</dbReference>
<protein>
    <submittedName>
        <fullName evidence="2">Aldo/keto reductase</fullName>
    </submittedName>
</protein>
<proteinExistence type="predicted"/>
<dbReference type="InterPro" id="IPR023210">
    <property type="entry name" value="NADP_OxRdtase_dom"/>
</dbReference>
<dbReference type="Pfam" id="PF00248">
    <property type="entry name" value="Aldo_ket_red"/>
    <property type="match status" value="1"/>
</dbReference>
<comment type="caution">
    <text evidence="2">The sequence shown here is derived from an EMBL/GenBank/DDBJ whole genome shotgun (WGS) entry which is preliminary data.</text>
</comment>
<dbReference type="Gene3D" id="3.20.20.100">
    <property type="entry name" value="NADP-dependent oxidoreductase domain"/>
    <property type="match status" value="1"/>
</dbReference>
<evidence type="ECO:0000313" key="3">
    <source>
        <dbReference type="Proteomes" id="UP000031967"/>
    </source>
</evidence>
<feature type="domain" description="NADP-dependent oxidoreductase" evidence="1">
    <location>
        <begin position="16"/>
        <end position="295"/>
    </location>
</feature>
<dbReference type="CDD" id="cd19086">
    <property type="entry name" value="AKR_AKR11C1"/>
    <property type="match status" value="1"/>
</dbReference>
<dbReference type="RefSeq" id="WP_041049717.1">
    <property type="nucleotide sequence ID" value="NZ_JXAK01000042.1"/>
</dbReference>
<dbReference type="InterPro" id="IPR053135">
    <property type="entry name" value="AKR2_Oxidoreductase"/>
</dbReference>
<sequence>MKYRRLGSTDLKVSVIGVGTWQFGGEWGQTYTQAEADAILDRAQELGINLIDTAECYGDHLSESFIGDYLSRRNRGEWVVATKFGHHFTQNFQRDQLWSAADVKKQLEGSLRALRTDYIDVYQFHSGTDEAFDNDELWTMLDKEVQAGTIRHLGISIGSNDNLHQTAAATKAGAKVIQVVYNRLDRKPEERVFPSCEQQDLGVLARVPLASGYLSGKYKPGAQFGENDVRHRHDQEQTRLKLEEVARIRENEVPAGMDMAKWALAWCLKHPAVTAVIPGCKNPAQVEANAAAAELLSDNHPQAWKDQ</sequence>
<dbReference type="SUPFAM" id="SSF51430">
    <property type="entry name" value="NAD(P)-linked oxidoreductase"/>
    <property type="match status" value="1"/>
</dbReference>
<dbReference type="Proteomes" id="UP000031967">
    <property type="component" value="Unassembled WGS sequence"/>
</dbReference>
<name>A0ABR5AE14_9BACL</name>
<reference evidence="2 3" key="1">
    <citation type="submission" date="2014-12" db="EMBL/GenBank/DDBJ databases">
        <title>Draft genome sequence of Paenibacillus kamchatkensis strain B-2647.</title>
        <authorList>
            <person name="Karlyshev A.V."/>
            <person name="Kudryashova E.B."/>
        </authorList>
    </citation>
    <scope>NUCLEOTIDE SEQUENCE [LARGE SCALE GENOMIC DNA]</scope>
    <source>
        <strain evidence="2 3">VKM B-2647</strain>
    </source>
</reference>